<dbReference type="PANTHER" id="PTHR46116">
    <property type="entry name" value="(E3-INDEPENDENT) E2 UBIQUITIN-CONJUGATING ENZYME"/>
    <property type="match status" value="1"/>
</dbReference>
<dbReference type="eggNOG" id="KOG0897">
    <property type="taxonomic scope" value="Eukaryota"/>
</dbReference>
<protein>
    <recommendedName>
        <fullName evidence="4">UBC core domain-containing protein</fullName>
    </recommendedName>
</protein>
<name>T1IP19_STRMM</name>
<evidence type="ECO:0000259" key="4">
    <source>
        <dbReference type="PROSITE" id="PS50127"/>
    </source>
</evidence>
<dbReference type="CDD" id="cd23802">
    <property type="entry name" value="UBCc_UBE2Q"/>
    <property type="match status" value="1"/>
</dbReference>
<accession>T1IP19</accession>
<dbReference type="Pfam" id="PF00179">
    <property type="entry name" value="UQ_con"/>
    <property type="match status" value="1"/>
</dbReference>
<dbReference type="AlphaFoldDB" id="T1IP19"/>
<feature type="region of interest" description="Disordered" evidence="3">
    <location>
        <begin position="122"/>
        <end position="141"/>
    </location>
</feature>
<dbReference type="EnsemblMetazoa" id="SMAR002761-RA">
    <property type="protein sequence ID" value="SMAR002761-PA"/>
    <property type="gene ID" value="SMAR002761"/>
</dbReference>
<evidence type="ECO:0000313" key="5">
    <source>
        <dbReference type="EnsemblMetazoa" id="SMAR002761-PA"/>
    </source>
</evidence>
<dbReference type="OMA" id="LENWNPI"/>
<dbReference type="PANTHER" id="PTHR46116:SF39">
    <property type="entry name" value="BACULOVIRAL IAP REPEAT-CONTAINING PROTEIN 6"/>
    <property type="match status" value="1"/>
</dbReference>
<feature type="compositionally biased region" description="Acidic residues" evidence="3">
    <location>
        <begin position="123"/>
        <end position="141"/>
    </location>
</feature>
<keyword evidence="2" id="KW-0833">Ubl conjugation pathway</keyword>
<evidence type="ECO:0000256" key="2">
    <source>
        <dbReference type="ARBA" id="ARBA00022786"/>
    </source>
</evidence>
<dbReference type="HOGENOM" id="CLU_309357_0_0_1"/>
<evidence type="ECO:0000313" key="6">
    <source>
        <dbReference type="Proteomes" id="UP000014500"/>
    </source>
</evidence>
<sequence>MAAGESEILSLLNSEFEKWNDEAVEAQIYLLEATEKDDGSATVLFSLVGEYEFMLHCPRGYPNPNNDGVFVVETAGNLRVWANALNEFCLDTEPKPRLHNILYKAMSLYNGSKSHRESVCLSSEDETLEEEEEESEVGVSLTDDDAFTTEKELKIARIKKQWLQKEIQIRAEMKKSETSSPQPMTDESITLDKLTVGKSQTKQIFSTDASSGILTNDLIAIMENEKDNGISAEPIDDNIYNWCVKLSGFQTKSALDEDLRIINERFGYNFIELQLEFTMDLYPFYPPLVKVVRPRLQPAMMQRVTNMELLKYSFWNPARDMMTILCEIKAFLQEWARLDLDTRRNNIQLLPQGAYLEIEHDLLRLAMVSEVCPRANLKFIMQKELLAPLNATAGGKNSKPKEYWAAGTGFGSGCTKRQDWNVNAHVAAQKLKDQQIVAVLHKILYELKQFSNSQCSSISVDERHVTNGICNNDVEIPMEICESNSGEILNNSDSAICMELGNEACSSSSSSLGPSTCCLEEELHEIIEASALIPFLESQLRTSSFLEICRHSMLYNAIIEVIKEMARLWRLVPLLGSLSDQEKSIVDCLHPLKDQASDLILRIGKGAANGSVPHLKPADASLADPTSAEEKIAKEFSTLHEQVVRAIQRHCKNAGSCGSISLDSTNASSQLPEEALYQRCLKHLQFQNHSFATTGSNAHLYSPCLRQRQCAHVRAHLSHRSGALVALLFVATQPLLDEDRCTLLRVMIIGPEDTPYAGGCYLFDIFFPDRYPTVAPMVQFKTTGKGTVRFNPNLYSCGKVCLSLLGTWVGQEGERWNSETSTILQVLVSIQSLILVSEPYFNEPGYESKIGTEHGKKLSDGYNEDVRINNIKWAMVDQLNNPCPGFEDVIRLHFFIKKKRILQDIARWLEESKSARLRQAAESLERELCKLQSRSDLQEKVQMHEDQVAVIQL</sequence>
<proteinExistence type="predicted"/>
<dbReference type="GO" id="GO:0016740">
    <property type="term" value="F:transferase activity"/>
    <property type="evidence" value="ECO:0007669"/>
    <property type="project" value="UniProtKB-KW"/>
</dbReference>
<dbReference type="InterPro" id="IPR000608">
    <property type="entry name" value="UBC"/>
</dbReference>
<reference evidence="6" key="1">
    <citation type="submission" date="2011-05" db="EMBL/GenBank/DDBJ databases">
        <authorList>
            <person name="Richards S.R."/>
            <person name="Qu J."/>
            <person name="Jiang H."/>
            <person name="Jhangiani S.N."/>
            <person name="Agravi P."/>
            <person name="Goodspeed R."/>
            <person name="Gross S."/>
            <person name="Mandapat C."/>
            <person name="Jackson L."/>
            <person name="Mathew T."/>
            <person name="Pu L."/>
            <person name="Thornton R."/>
            <person name="Saada N."/>
            <person name="Wilczek-Boney K.B."/>
            <person name="Lee S."/>
            <person name="Kovar C."/>
            <person name="Wu Y."/>
            <person name="Scherer S.E."/>
            <person name="Worley K.C."/>
            <person name="Muzny D.M."/>
            <person name="Gibbs R."/>
        </authorList>
    </citation>
    <scope>NUCLEOTIDE SEQUENCE</scope>
    <source>
        <strain evidence="6">Brora</strain>
    </source>
</reference>
<reference evidence="5" key="2">
    <citation type="submission" date="2015-02" db="UniProtKB">
        <authorList>
            <consortium name="EnsemblMetazoa"/>
        </authorList>
    </citation>
    <scope>IDENTIFICATION</scope>
</reference>
<dbReference type="PROSITE" id="PS50127">
    <property type="entry name" value="UBC_2"/>
    <property type="match status" value="1"/>
</dbReference>
<evidence type="ECO:0000256" key="3">
    <source>
        <dbReference type="SAM" id="MobiDB-lite"/>
    </source>
</evidence>
<dbReference type="STRING" id="126957.T1IP19"/>
<keyword evidence="6" id="KW-1185">Reference proteome</keyword>
<evidence type="ECO:0000256" key="1">
    <source>
        <dbReference type="ARBA" id="ARBA00022679"/>
    </source>
</evidence>
<dbReference type="PhylomeDB" id="T1IP19"/>
<dbReference type="CDD" id="cd23810">
    <property type="entry name" value="UBCc_BIRC6"/>
    <property type="match status" value="1"/>
</dbReference>
<dbReference type="SUPFAM" id="SSF54495">
    <property type="entry name" value="UBC-like"/>
    <property type="match status" value="2"/>
</dbReference>
<dbReference type="EMBL" id="JH431236">
    <property type="status" value="NOT_ANNOTATED_CDS"/>
    <property type="molecule type" value="Genomic_DNA"/>
</dbReference>
<dbReference type="Gene3D" id="3.10.110.10">
    <property type="entry name" value="Ubiquitin Conjugating Enzyme"/>
    <property type="match status" value="2"/>
</dbReference>
<dbReference type="SMART" id="SM00212">
    <property type="entry name" value="UBCc"/>
    <property type="match status" value="1"/>
</dbReference>
<organism evidence="5 6">
    <name type="scientific">Strigamia maritima</name>
    <name type="common">European centipede</name>
    <name type="synonym">Geophilus maritimus</name>
    <dbReference type="NCBI Taxonomy" id="126957"/>
    <lineage>
        <taxon>Eukaryota</taxon>
        <taxon>Metazoa</taxon>
        <taxon>Ecdysozoa</taxon>
        <taxon>Arthropoda</taxon>
        <taxon>Myriapoda</taxon>
        <taxon>Chilopoda</taxon>
        <taxon>Pleurostigmophora</taxon>
        <taxon>Geophilomorpha</taxon>
        <taxon>Linotaeniidae</taxon>
        <taxon>Strigamia</taxon>
    </lineage>
</organism>
<feature type="domain" description="UBC core" evidence="4">
    <location>
        <begin position="712"/>
        <end position="875"/>
    </location>
</feature>
<keyword evidence="1" id="KW-0808">Transferase</keyword>
<dbReference type="Proteomes" id="UP000014500">
    <property type="component" value="Unassembled WGS sequence"/>
</dbReference>
<dbReference type="eggNOG" id="KOG0895">
    <property type="taxonomic scope" value="Eukaryota"/>
</dbReference>
<dbReference type="InterPro" id="IPR016135">
    <property type="entry name" value="UBQ-conjugating_enzyme/RWD"/>
</dbReference>